<reference evidence="2 3" key="1">
    <citation type="submission" date="2019-07" db="EMBL/GenBank/DDBJ databases">
        <title>Whole genome shotgun sequence of Myxococcus fulvus NBRC 100333.</title>
        <authorList>
            <person name="Hosoyama A."/>
            <person name="Uohara A."/>
            <person name="Ohji S."/>
            <person name="Ichikawa N."/>
        </authorList>
    </citation>
    <scope>NUCLEOTIDE SEQUENCE [LARGE SCALE GENOMIC DNA]</scope>
    <source>
        <strain evidence="2 3">NBRC 100333</strain>
    </source>
</reference>
<dbReference type="PROSITE" id="PS50005">
    <property type="entry name" value="TPR"/>
    <property type="match status" value="1"/>
</dbReference>
<comment type="caution">
    <text evidence="2">The sequence shown here is derived from an EMBL/GenBank/DDBJ whole genome shotgun (WGS) entry which is preliminary data.</text>
</comment>
<dbReference type="SMART" id="SM00028">
    <property type="entry name" value="TPR"/>
    <property type="match status" value="6"/>
</dbReference>
<dbReference type="Proteomes" id="UP000321514">
    <property type="component" value="Unassembled WGS sequence"/>
</dbReference>
<dbReference type="PANTHER" id="PTHR44809:SF1">
    <property type="entry name" value="PROTEIN O-MANNOSYL-TRANSFERASE TMTC1"/>
    <property type="match status" value="1"/>
</dbReference>
<dbReference type="InterPro" id="IPR011990">
    <property type="entry name" value="TPR-like_helical_dom_sf"/>
</dbReference>
<proteinExistence type="predicted"/>
<dbReference type="AlphaFoldDB" id="A0A511TG66"/>
<protein>
    <submittedName>
        <fullName evidence="2">Uncharacterized protein</fullName>
    </submittedName>
</protein>
<dbReference type="Gene3D" id="1.25.40.10">
    <property type="entry name" value="Tetratricopeptide repeat domain"/>
    <property type="match status" value="2"/>
</dbReference>
<dbReference type="SUPFAM" id="SSF48452">
    <property type="entry name" value="TPR-like"/>
    <property type="match status" value="1"/>
</dbReference>
<dbReference type="InterPro" id="IPR019734">
    <property type="entry name" value="TPR_rpt"/>
</dbReference>
<dbReference type="EMBL" id="BJXR01000075">
    <property type="protein sequence ID" value="GEN13169.1"/>
    <property type="molecule type" value="Genomic_DNA"/>
</dbReference>
<evidence type="ECO:0000313" key="2">
    <source>
        <dbReference type="EMBL" id="GEN13169.1"/>
    </source>
</evidence>
<dbReference type="STRING" id="1334629.MFUL124B02_19190"/>
<dbReference type="PANTHER" id="PTHR44809">
    <property type="match status" value="1"/>
</dbReference>
<organism evidence="2 3">
    <name type="scientific">Myxococcus fulvus</name>
    <dbReference type="NCBI Taxonomy" id="33"/>
    <lineage>
        <taxon>Bacteria</taxon>
        <taxon>Pseudomonadati</taxon>
        <taxon>Myxococcota</taxon>
        <taxon>Myxococcia</taxon>
        <taxon>Myxococcales</taxon>
        <taxon>Cystobacterineae</taxon>
        <taxon>Myxococcaceae</taxon>
        <taxon>Myxococcus</taxon>
    </lineage>
</organism>
<dbReference type="Pfam" id="PF14559">
    <property type="entry name" value="TPR_19"/>
    <property type="match status" value="1"/>
</dbReference>
<sequence length="263" mass="29513">MPTPVVENRPMLRFASAFRPLALVLALAGCAHVPTEKERRKAEIHYELALQAQQQGHVQDALRELQVSLENDPDYPEANNAIGILLHLAFARHAEAMGHYERALKVRPTFSEARTNLANVHLDQGRYDEAIKLYEQVLNDMLYVTPYIAQGNMGWAFYKKGDTQRAVGSLKAAVTTNPGFCMGYRNLGIIFDETGKLDESCRNFSRYRENCPEAADAHMREGVCLAKQGQAEGARQAFSTCEAKAKAGEQELRDDCRRLLEKL</sequence>
<gene>
    <name evidence="2" type="ORF">MFU01_82060</name>
</gene>
<dbReference type="PROSITE" id="PS50293">
    <property type="entry name" value="TPR_REGION"/>
    <property type="match status" value="1"/>
</dbReference>
<accession>A0A511TG66</accession>
<evidence type="ECO:0000256" key="1">
    <source>
        <dbReference type="PROSITE-ProRule" id="PRU00339"/>
    </source>
</evidence>
<dbReference type="Pfam" id="PF13174">
    <property type="entry name" value="TPR_6"/>
    <property type="match status" value="1"/>
</dbReference>
<keyword evidence="1" id="KW-0802">TPR repeat</keyword>
<dbReference type="Pfam" id="PF13432">
    <property type="entry name" value="TPR_16"/>
    <property type="match status" value="1"/>
</dbReference>
<dbReference type="InterPro" id="IPR052943">
    <property type="entry name" value="TMTC_O-mannosyl-trnsfr"/>
</dbReference>
<name>A0A511TG66_MYXFU</name>
<feature type="repeat" description="TPR" evidence="1">
    <location>
        <begin position="111"/>
        <end position="144"/>
    </location>
</feature>
<evidence type="ECO:0000313" key="3">
    <source>
        <dbReference type="Proteomes" id="UP000321514"/>
    </source>
</evidence>
<dbReference type="NCBIfam" id="NF033762">
    <property type="entry name" value="social_mot_Tgl"/>
    <property type="match status" value="1"/>
</dbReference>